<reference evidence="1 2" key="1">
    <citation type="submission" date="2023-07" db="EMBL/GenBank/DDBJ databases">
        <title>Genomic Encyclopedia of Type Strains, Phase IV (KMG-IV): sequencing the most valuable type-strain genomes for metagenomic binning, comparative biology and taxonomic classification.</title>
        <authorList>
            <person name="Goeker M."/>
        </authorList>
    </citation>
    <scope>NUCLEOTIDE SEQUENCE [LARGE SCALE GENOMIC DNA]</scope>
    <source>
        <strain evidence="1 2">DSM 15561</strain>
    </source>
</reference>
<keyword evidence="2" id="KW-1185">Reference proteome</keyword>
<name>A0ABU0LU07_9HYPH</name>
<dbReference type="EMBL" id="JAUSVR010000010">
    <property type="protein sequence ID" value="MDQ0512163.1"/>
    <property type="molecule type" value="Genomic_DNA"/>
</dbReference>
<dbReference type="SUPFAM" id="SSF50494">
    <property type="entry name" value="Trypsin-like serine proteases"/>
    <property type="match status" value="1"/>
</dbReference>
<dbReference type="InterPro" id="IPR043504">
    <property type="entry name" value="Peptidase_S1_PA_chymotrypsin"/>
</dbReference>
<dbReference type="InterPro" id="IPR009003">
    <property type="entry name" value="Peptidase_S1_PA"/>
</dbReference>
<organism evidence="1 2">
    <name type="scientific">Ancylobacter amanitiformis</name>
    <dbReference type="NCBI Taxonomy" id="217069"/>
    <lineage>
        <taxon>Bacteria</taxon>
        <taxon>Pseudomonadati</taxon>
        <taxon>Pseudomonadota</taxon>
        <taxon>Alphaproteobacteria</taxon>
        <taxon>Hyphomicrobiales</taxon>
        <taxon>Xanthobacteraceae</taxon>
        <taxon>Ancylobacter</taxon>
    </lineage>
</organism>
<dbReference type="Pfam" id="PF13365">
    <property type="entry name" value="Trypsin_2"/>
    <property type="match status" value="1"/>
</dbReference>
<accession>A0ABU0LU07</accession>
<proteinExistence type="predicted"/>
<dbReference type="RefSeq" id="WP_306890844.1">
    <property type="nucleotide sequence ID" value="NZ_JAUSVR010000010.1"/>
</dbReference>
<evidence type="ECO:0000313" key="2">
    <source>
        <dbReference type="Proteomes" id="UP001235094"/>
    </source>
</evidence>
<dbReference type="Gene3D" id="2.40.10.10">
    <property type="entry name" value="Trypsin-like serine proteases"/>
    <property type="match status" value="2"/>
</dbReference>
<gene>
    <name evidence="1" type="ORF">QOZ99_003065</name>
</gene>
<evidence type="ECO:0000313" key="1">
    <source>
        <dbReference type="EMBL" id="MDQ0512163.1"/>
    </source>
</evidence>
<protein>
    <recommendedName>
        <fullName evidence="3">Serine protease</fullName>
    </recommendedName>
</protein>
<sequence length="563" mass="62861">MGIAENGLEVSVDPLSRFWSGDEPQRRAMERIAWTCAIESCKGSFGSGVLIGPDKVLTNFHVVQRLLAEPERYREASCRFDFGSDIGAPREAAGHRAGFAADWPVVLSRFSEKDESGTDTGFEPDKLDFAIIKLDRSIGFEPLATDAGGAMRGWLTIPLERERPVVPGTPLQIWQHPVERRMLGASYRAMPLKWSSGKVLSLIDTDLRLRHDAMTFKGSSGAACYDMNFNFIALHHAGDPDADIDFRGKWNQAIPVAAIVRHLTATGHGGLLGVVPPRATAAPRISRATREIRVARDMAEGRLQAAAILMDRDEAERDLCYLRRPSSQDRGMLHVLSCRHVDHHGKFLRRIARWSLVRDEKDLRAQREGMAAFLNPLPKDRPDETWTFANLTWPRADRKLPIALDMLRRDLEVIASETRPQLVEAVVEIRNVDLRREKVLVREIAKLAGSLSNPDRLQIFVIYYDQLAKGAPDPNQKLRAALGALWKIDERPPGAGLCLCLDDISSVELGAWCRALETAWQLPEGELKADVDKALATRQLPMMDAEKRLMPVLRSWLDGQSGG</sequence>
<comment type="caution">
    <text evidence="1">The sequence shown here is derived from an EMBL/GenBank/DDBJ whole genome shotgun (WGS) entry which is preliminary data.</text>
</comment>
<evidence type="ECO:0008006" key="3">
    <source>
        <dbReference type="Google" id="ProtNLM"/>
    </source>
</evidence>
<dbReference type="Proteomes" id="UP001235094">
    <property type="component" value="Unassembled WGS sequence"/>
</dbReference>